<protein>
    <recommendedName>
        <fullName evidence="3">Alpha/beta hydrolase</fullName>
    </recommendedName>
</protein>
<dbReference type="AlphaFoldDB" id="A0A1F7XZ91"/>
<sequence>MGRKIAYIIPSFKSSPKEKAYLNIGRFFREANIEPIYVDVKWDNSTISQNTENFISLANSKQSEYTCVLGFSFGTLIAFIAASKIKMDLLILCSLSPYFSEDLPYLKKSWKENVGKNRVKDLEAINSKNAAQKISTKTYVLYGTKEGPQIEKRAKDVFKNLKGDKHLIFLEEVNHDISNGRYLDQLHQIIISNTIE</sequence>
<accession>A0A1F7XZ91</accession>
<evidence type="ECO:0000313" key="2">
    <source>
        <dbReference type="Proteomes" id="UP000178419"/>
    </source>
</evidence>
<comment type="caution">
    <text evidence="1">The sequence shown here is derived from an EMBL/GenBank/DDBJ whole genome shotgun (WGS) entry which is preliminary data.</text>
</comment>
<name>A0A1F7XZ91_9BACT</name>
<dbReference type="Gene3D" id="3.40.50.1820">
    <property type="entry name" value="alpha/beta hydrolase"/>
    <property type="match status" value="1"/>
</dbReference>
<organism evidence="1 2">
    <name type="scientific">Candidatus Woesebacteria bacterium RIFCSPHIGHO2_01_FULL_38_9</name>
    <dbReference type="NCBI Taxonomy" id="1802492"/>
    <lineage>
        <taxon>Bacteria</taxon>
        <taxon>Candidatus Woeseibacteriota</taxon>
    </lineage>
</organism>
<reference evidence="1 2" key="1">
    <citation type="journal article" date="2016" name="Nat. Commun.">
        <title>Thousands of microbial genomes shed light on interconnected biogeochemical processes in an aquifer system.</title>
        <authorList>
            <person name="Anantharaman K."/>
            <person name="Brown C.T."/>
            <person name="Hug L.A."/>
            <person name="Sharon I."/>
            <person name="Castelle C.J."/>
            <person name="Probst A.J."/>
            <person name="Thomas B.C."/>
            <person name="Singh A."/>
            <person name="Wilkins M.J."/>
            <person name="Karaoz U."/>
            <person name="Brodie E.L."/>
            <person name="Williams K.H."/>
            <person name="Hubbard S.S."/>
            <person name="Banfield J.F."/>
        </authorList>
    </citation>
    <scope>NUCLEOTIDE SEQUENCE [LARGE SCALE GENOMIC DNA]</scope>
</reference>
<proteinExistence type="predicted"/>
<evidence type="ECO:0000313" key="1">
    <source>
        <dbReference type="EMBL" id="OGM20342.1"/>
    </source>
</evidence>
<gene>
    <name evidence="1" type="ORF">A2714_04835</name>
</gene>
<dbReference type="SUPFAM" id="SSF53474">
    <property type="entry name" value="alpha/beta-Hydrolases"/>
    <property type="match status" value="1"/>
</dbReference>
<evidence type="ECO:0008006" key="3">
    <source>
        <dbReference type="Google" id="ProtNLM"/>
    </source>
</evidence>
<dbReference type="Proteomes" id="UP000178419">
    <property type="component" value="Unassembled WGS sequence"/>
</dbReference>
<dbReference type="InterPro" id="IPR029058">
    <property type="entry name" value="AB_hydrolase_fold"/>
</dbReference>
<dbReference type="EMBL" id="MGGE01000044">
    <property type="protein sequence ID" value="OGM20342.1"/>
    <property type="molecule type" value="Genomic_DNA"/>
</dbReference>